<evidence type="ECO:0000256" key="1">
    <source>
        <dbReference type="SAM" id="SignalP"/>
    </source>
</evidence>
<evidence type="ECO:0000313" key="2">
    <source>
        <dbReference type="EMBL" id="ATQ74183.1"/>
    </source>
</evidence>
<dbReference type="PROSITE" id="PS51257">
    <property type="entry name" value="PROKAR_LIPOPROTEIN"/>
    <property type="match status" value="1"/>
</dbReference>
<name>A0A2D2DGS8_9BURK</name>
<keyword evidence="3" id="KW-1185">Reference proteome</keyword>
<sequence>MRTSHLKPLLLSLLASLSLAACSPQYNWRDYSSQDAPFRVMFPDKPATHAREVDLDGMKVKMTMTAAQVDGTMFAVGSGVAPDADKAEAAVAAMKTALVRNIGATIKSEKGGKSSAAAGSATARGSAIDIDASGVQKGVPMRLVGHFEARDKRFYQVIVMGKEKDISQEQVDMFMSSFKLQ</sequence>
<organism evidence="2 3">
    <name type="scientific">Massilia violaceinigra</name>
    <dbReference type="NCBI Taxonomy" id="2045208"/>
    <lineage>
        <taxon>Bacteria</taxon>
        <taxon>Pseudomonadati</taxon>
        <taxon>Pseudomonadota</taxon>
        <taxon>Betaproteobacteria</taxon>
        <taxon>Burkholderiales</taxon>
        <taxon>Oxalobacteraceae</taxon>
        <taxon>Telluria group</taxon>
        <taxon>Massilia</taxon>
    </lineage>
</organism>
<dbReference type="OrthoDB" id="8686017at2"/>
<dbReference type="KEGG" id="mass:CR152_06485"/>
<reference evidence="2" key="1">
    <citation type="submission" date="2017-10" db="EMBL/GenBank/DDBJ databases">
        <title>Massilia psychrophilum sp. nov., a novel purple-pigmented bacterium isolated from Tianshan glacier, Xinjiang Municipality, China.</title>
        <authorList>
            <person name="Wang H."/>
        </authorList>
    </citation>
    <scope>NUCLEOTIDE SEQUENCE [LARGE SCALE GENOMIC DNA]</scope>
    <source>
        <strain evidence="2">B2</strain>
    </source>
</reference>
<dbReference type="AlphaFoldDB" id="A0A2D2DGS8"/>
<evidence type="ECO:0000313" key="3">
    <source>
        <dbReference type="Proteomes" id="UP000229897"/>
    </source>
</evidence>
<proteinExistence type="predicted"/>
<dbReference type="RefSeq" id="WP_099874174.1">
    <property type="nucleotide sequence ID" value="NZ_CP024608.1"/>
</dbReference>
<gene>
    <name evidence="2" type="ORF">CR152_06485</name>
</gene>
<feature type="signal peptide" evidence="1">
    <location>
        <begin position="1"/>
        <end position="20"/>
    </location>
</feature>
<accession>A0A2D2DGS8</accession>
<evidence type="ECO:0008006" key="4">
    <source>
        <dbReference type="Google" id="ProtNLM"/>
    </source>
</evidence>
<dbReference type="EMBL" id="CP024608">
    <property type="protein sequence ID" value="ATQ74183.1"/>
    <property type="molecule type" value="Genomic_DNA"/>
</dbReference>
<dbReference type="Proteomes" id="UP000229897">
    <property type="component" value="Chromosome"/>
</dbReference>
<protein>
    <recommendedName>
        <fullName evidence="4">Transmembrane protein</fullName>
    </recommendedName>
</protein>
<feature type="chain" id="PRO_5013864287" description="Transmembrane protein" evidence="1">
    <location>
        <begin position="21"/>
        <end position="181"/>
    </location>
</feature>
<keyword evidence="1" id="KW-0732">Signal</keyword>